<evidence type="ECO:0000313" key="2">
    <source>
        <dbReference type="Proteomes" id="UP000305874"/>
    </source>
</evidence>
<accession>A0A5S3Z5A9</accession>
<protein>
    <submittedName>
        <fullName evidence="1">TIGR02444 family protein</fullName>
    </submittedName>
</protein>
<comment type="caution">
    <text evidence="1">The sequence shown here is derived from an EMBL/GenBank/DDBJ whole genome shotgun (WGS) entry which is preliminary data.</text>
</comment>
<organism evidence="1 2">
    <name type="scientific">Pseudoalteromonas ruthenica</name>
    <dbReference type="NCBI Taxonomy" id="151081"/>
    <lineage>
        <taxon>Bacteria</taxon>
        <taxon>Pseudomonadati</taxon>
        <taxon>Pseudomonadota</taxon>
        <taxon>Gammaproteobacteria</taxon>
        <taxon>Alteromonadales</taxon>
        <taxon>Pseudoalteromonadaceae</taxon>
        <taxon>Pseudoalteromonas</taxon>
    </lineage>
</organism>
<sequence>MLSNRRLPKNNCSNIWMNLSKRSRPFMKAIDAADFWQFSLSVYDNEQVQKTLLNWQNDYGLNVNLCLFLAYLDYQHVALQAEQLDSLIASIGDFNEHALQPLRDIRGYLKRNQSSVVNYNNIRTQILDLELAMEKLQQHQLVSACNTLTLRHNPQAFNLALYLPNALLPLKADLDQALHQSPA</sequence>
<name>A0A5S3Z5A9_9GAMM</name>
<reference evidence="1 2" key="1">
    <citation type="submission" date="2017-12" db="EMBL/GenBank/DDBJ databases">
        <authorList>
            <person name="Paulsen S."/>
            <person name="Gram L.K."/>
        </authorList>
    </citation>
    <scope>NUCLEOTIDE SEQUENCE [LARGE SCALE GENOMIC DNA]</scope>
    <source>
        <strain evidence="1 2">S2897</strain>
    </source>
</reference>
<gene>
    <name evidence="1" type="ORF">CWC05_08465</name>
</gene>
<dbReference type="InterPro" id="IPR012659">
    <property type="entry name" value="CHP02444"/>
</dbReference>
<proteinExistence type="predicted"/>
<dbReference type="NCBIfam" id="TIGR02444">
    <property type="entry name" value="TIGR02444 family protein"/>
    <property type="match status" value="1"/>
</dbReference>
<dbReference type="Pfam" id="PF09523">
    <property type="entry name" value="DUF2390"/>
    <property type="match status" value="1"/>
</dbReference>
<dbReference type="AlphaFoldDB" id="A0A5S3Z5A9"/>
<evidence type="ECO:0000313" key="1">
    <source>
        <dbReference type="EMBL" id="TMP87412.1"/>
    </source>
</evidence>
<reference evidence="2" key="2">
    <citation type="submission" date="2019-06" db="EMBL/GenBank/DDBJ databases">
        <title>Co-occurence of chitin degradation, pigmentation and bioactivity in marine Pseudoalteromonas.</title>
        <authorList>
            <person name="Sonnenschein E.C."/>
            <person name="Bech P.K."/>
        </authorList>
    </citation>
    <scope>NUCLEOTIDE SEQUENCE [LARGE SCALE GENOMIC DNA]</scope>
    <source>
        <strain evidence="2">S2897</strain>
    </source>
</reference>
<dbReference type="EMBL" id="PNCG01000008">
    <property type="protein sequence ID" value="TMP87412.1"/>
    <property type="molecule type" value="Genomic_DNA"/>
</dbReference>
<dbReference type="Proteomes" id="UP000305874">
    <property type="component" value="Unassembled WGS sequence"/>
</dbReference>